<dbReference type="Pfam" id="PF21196">
    <property type="entry name" value="PcrA_UvrD_tudor"/>
    <property type="match status" value="1"/>
</dbReference>
<evidence type="ECO:0000256" key="5">
    <source>
        <dbReference type="ARBA" id="ARBA00022840"/>
    </source>
</evidence>
<evidence type="ECO:0000256" key="4">
    <source>
        <dbReference type="ARBA" id="ARBA00022806"/>
    </source>
</evidence>
<evidence type="ECO:0000256" key="1">
    <source>
        <dbReference type="ARBA" id="ARBA00009922"/>
    </source>
</evidence>
<evidence type="ECO:0000256" key="12">
    <source>
        <dbReference type="SAM" id="MobiDB-lite"/>
    </source>
</evidence>
<keyword evidence="6 11" id="KW-0238">DNA-binding</keyword>
<dbReference type="InterPro" id="IPR014017">
    <property type="entry name" value="DNA_helicase_UvrD-like_C"/>
</dbReference>
<comment type="catalytic activity">
    <reaction evidence="8">
        <text>Couples ATP hydrolysis with the unwinding of duplex DNA by translocating in the 3'-5' direction.</text>
        <dbReference type="EC" id="5.6.2.4"/>
    </reaction>
</comment>
<dbReference type="GO" id="GO:0003678">
    <property type="term" value="F:DNA helicase activity"/>
    <property type="evidence" value="ECO:0007669"/>
    <property type="project" value="UniProtKB-EC"/>
</dbReference>
<dbReference type="NCBIfam" id="TIGR01073">
    <property type="entry name" value="pcrA"/>
    <property type="match status" value="1"/>
</dbReference>
<evidence type="ECO:0000259" key="14">
    <source>
        <dbReference type="PROSITE" id="PS51217"/>
    </source>
</evidence>
<evidence type="ECO:0000313" key="15">
    <source>
        <dbReference type="EMBL" id="MFC6314306.1"/>
    </source>
</evidence>
<dbReference type="EMBL" id="JBHSSM010000005">
    <property type="protein sequence ID" value="MFC6314306.1"/>
    <property type="molecule type" value="Genomic_DNA"/>
</dbReference>
<dbReference type="CDD" id="cd18807">
    <property type="entry name" value="SF1_C_UvrD"/>
    <property type="match status" value="1"/>
</dbReference>
<evidence type="ECO:0000256" key="8">
    <source>
        <dbReference type="ARBA" id="ARBA00034617"/>
    </source>
</evidence>
<dbReference type="GO" id="GO:0016787">
    <property type="term" value="F:hydrolase activity"/>
    <property type="evidence" value="ECO:0007669"/>
    <property type="project" value="UniProtKB-KW"/>
</dbReference>
<feature type="domain" description="UvrD-like helicase ATP-binding" evidence="13">
    <location>
        <begin position="8"/>
        <end position="287"/>
    </location>
</feature>
<accession>A0ABW1UKQ8</accession>
<dbReference type="RefSeq" id="WP_125596829.1">
    <property type="nucleotide sequence ID" value="NZ_JBHSSM010000005.1"/>
</dbReference>
<keyword evidence="4 10" id="KW-0347">Helicase</keyword>
<evidence type="ECO:0000259" key="13">
    <source>
        <dbReference type="PROSITE" id="PS51198"/>
    </source>
</evidence>
<evidence type="ECO:0000256" key="9">
    <source>
        <dbReference type="ARBA" id="ARBA00048988"/>
    </source>
</evidence>
<dbReference type="CDD" id="cd17932">
    <property type="entry name" value="DEXQc_UvrD"/>
    <property type="match status" value="1"/>
</dbReference>
<dbReference type="PANTHER" id="PTHR11070:SF2">
    <property type="entry name" value="ATP-DEPENDENT DNA HELICASE SRS2"/>
    <property type="match status" value="1"/>
</dbReference>
<dbReference type="Gene3D" id="1.10.10.160">
    <property type="match status" value="1"/>
</dbReference>
<dbReference type="Pfam" id="PF00580">
    <property type="entry name" value="UvrD-helicase"/>
    <property type="match status" value="1"/>
</dbReference>
<dbReference type="InterPro" id="IPR027417">
    <property type="entry name" value="P-loop_NTPase"/>
</dbReference>
<evidence type="ECO:0000256" key="6">
    <source>
        <dbReference type="ARBA" id="ARBA00023125"/>
    </source>
</evidence>
<evidence type="ECO:0000256" key="7">
    <source>
        <dbReference type="ARBA" id="ARBA00023235"/>
    </source>
</evidence>
<dbReference type="InterPro" id="IPR000212">
    <property type="entry name" value="DNA_helicase_UvrD/REP"/>
</dbReference>
<dbReference type="Gene3D" id="1.10.486.10">
    <property type="entry name" value="PCRA, domain 4"/>
    <property type="match status" value="1"/>
</dbReference>
<dbReference type="InterPro" id="IPR005751">
    <property type="entry name" value="ATP-dep_DNA_helicase_PcrA"/>
</dbReference>
<keyword evidence="2 10" id="KW-0547">Nucleotide-binding</keyword>
<evidence type="ECO:0000256" key="11">
    <source>
        <dbReference type="RuleBase" id="RU364053"/>
    </source>
</evidence>
<gene>
    <name evidence="15" type="primary">pcrA</name>
    <name evidence="15" type="ORF">ACFQHW_01805</name>
</gene>
<feature type="binding site" evidence="10">
    <location>
        <begin position="29"/>
        <end position="36"/>
    </location>
    <ligand>
        <name>ATP</name>
        <dbReference type="ChEBI" id="CHEBI:30616"/>
    </ligand>
</feature>
<keyword evidence="3 10" id="KW-0378">Hydrolase</keyword>
<keyword evidence="7" id="KW-0413">Isomerase</keyword>
<proteinExistence type="inferred from homology"/>
<comment type="caution">
    <text evidence="15">The sequence shown here is derived from an EMBL/GenBank/DDBJ whole genome shotgun (WGS) entry which is preliminary data.</text>
</comment>
<comment type="similarity">
    <text evidence="1 11">Belongs to the helicase family. UvrD subfamily.</text>
</comment>
<dbReference type="InterPro" id="IPR013986">
    <property type="entry name" value="DExx_box_DNA_helicase_dom_sf"/>
</dbReference>
<feature type="region of interest" description="Disordered" evidence="12">
    <location>
        <begin position="654"/>
        <end position="684"/>
    </location>
</feature>
<dbReference type="EC" id="5.6.2.4" evidence="11"/>
<dbReference type="SUPFAM" id="SSF52540">
    <property type="entry name" value="P-loop containing nucleoside triphosphate hydrolases"/>
    <property type="match status" value="1"/>
</dbReference>
<comment type="catalytic activity">
    <reaction evidence="9 11">
        <text>ATP + H2O = ADP + phosphate + H(+)</text>
        <dbReference type="Rhea" id="RHEA:13065"/>
        <dbReference type="ChEBI" id="CHEBI:15377"/>
        <dbReference type="ChEBI" id="CHEBI:15378"/>
        <dbReference type="ChEBI" id="CHEBI:30616"/>
        <dbReference type="ChEBI" id="CHEBI:43474"/>
        <dbReference type="ChEBI" id="CHEBI:456216"/>
        <dbReference type="EC" id="5.6.2.4"/>
    </reaction>
</comment>
<dbReference type="Proteomes" id="UP001596310">
    <property type="component" value="Unassembled WGS sequence"/>
</dbReference>
<sequence length="765" mass="85794">MVVSKLLAGLNDKQAEAVKATEGPLLIMAGAGSGKTRVLTHRIAYLIQEKGVLPWQILAITFTNKAAREMRERVERLLGADANEVMVATFHALCLRILRREAKKIDYSSSFSIADPAEQLTLVKRILKQLNLDPKRYDPKAILGAISQAKNELATPAIFAATAGQGFDQIVSQVYTIYQREMKRNQSFDFDDLIMETILLFQRDAETLGYYQRRYRYIHVDEYQDTNEAQYQLVRLLGAGYHNVCVVGDADQSIYGWRGANMDNIMNFEKDYPDAQSILLEQNYRSTKNILEAANAVIQHNNYRKPKELWTDNPTGDKLVYYRAQSETDEANFVVSQIRTGIATDHRNYGDFAILYRTNAQSRVLEEVLLRANMPYKLVGAHKFYDRKEIKDILAYLRLVANPADSLSFNRVVNEPKRGLGAGTVGKLQEFADEHDWSLLEAAHNVDLANLPARARTSLLDFAQLIYDLRDQRLNLSMTDLTKQLLEKSGYQTNLEAQKTVEAETRLENLAEFLTVTQQFDDSYEPETDDSEPLTDFIAGLALTSDQDDLEEDIKQVTLMTLHAAKGLEFPVVFLVGLEEGIFPLSRALLDDDALEEERRLAYVGITRAQQQLFLTNAYARMLYGRTQSNPPSRFLNEIDSEVLVEENHATANVGSPFPFDQGRGGRYNGATGGGNASQRREQNRQARALAPSYQATKQAKTASGSVGAEQVGWQVGDKAEHRKWGVGTVVQVSGTGDDVELAIAFPEIGIKNLMAVFAPITKVD</sequence>
<feature type="domain" description="UvrD-like helicase C-terminal" evidence="14">
    <location>
        <begin position="288"/>
        <end position="567"/>
    </location>
</feature>
<evidence type="ECO:0000256" key="10">
    <source>
        <dbReference type="PROSITE-ProRule" id="PRU00560"/>
    </source>
</evidence>
<dbReference type="Gene3D" id="3.40.50.300">
    <property type="entry name" value="P-loop containing nucleotide triphosphate hydrolases"/>
    <property type="match status" value="2"/>
</dbReference>
<evidence type="ECO:0000256" key="3">
    <source>
        <dbReference type="ARBA" id="ARBA00022801"/>
    </source>
</evidence>
<evidence type="ECO:0000313" key="16">
    <source>
        <dbReference type="Proteomes" id="UP001596310"/>
    </source>
</evidence>
<dbReference type="PROSITE" id="PS51217">
    <property type="entry name" value="UVRD_HELICASE_CTER"/>
    <property type="match status" value="1"/>
</dbReference>
<feature type="compositionally biased region" description="Gly residues" evidence="12">
    <location>
        <begin position="663"/>
        <end position="676"/>
    </location>
</feature>
<dbReference type="PANTHER" id="PTHR11070">
    <property type="entry name" value="UVRD / RECB / PCRA DNA HELICASE FAMILY MEMBER"/>
    <property type="match status" value="1"/>
</dbReference>
<reference evidence="16" key="1">
    <citation type="journal article" date="2019" name="Int. J. Syst. Evol. Microbiol.">
        <title>The Global Catalogue of Microorganisms (GCM) 10K type strain sequencing project: providing services to taxonomists for standard genome sequencing and annotation.</title>
        <authorList>
            <consortium name="The Broad Institute Genomics Platform"/>
            <consortium name="The Broad Institute Genome Sequencing Center for Infectious Disease"/>
            <person name="Wu L."/>
            <person name="Ma J."/>
        </authorList>
    </citation>
    <scope>NUCLEOTIDE SEQUENCE [LARGE SCALE GENOMIC DNA]</scope>
    <source>
        <strain evidence="16">CCM 8897</strain>
    </source>
</reference>
<name>A0ABW1UKQ8_9LACO</name>
<keyword evidence="5 10" id="KW-0067">ATP-binding</keyword>
<dbReference type="PROSITE" id="PS51198">
    <property type="entry name" value="UVRD_HELICASE_ATP_BIND"/>
    <property type="match status" value="1"/>
</dbReference>
<dbReference type="Pfam" id="PF13361">
    <property type="entry name" value="UvrD_C"/>
    <property type="match status" value="1"/>
</dbReference>
<keyword evidence="16" id="KW-1185">Reference proteome</keyword>
<organism evidence="15 16">
    <name type="scientific">Lapidilactobacillus achengensis</name>
    <dbReference type="NCBI Taxonomy" id="2486000"/>
    <lineage>
        <taxon>Bacteria</taxon>
        <taxon>Bacillati</taxon>
        <taxon>Bacillota</taxon>
        <taxon>Bacilli</taxon>
        <taxon>Lactobacillales</taxon>
        <taxon>Lactobacillaceae</taxon>
        <taxon>Lapidilactobacillus</taxon>
    </lineage>
</organism>
<protein>
    <recommendedName>
        <fullName evidence="11">ATP-dependent DNA helicase</fullName>
        <ecNumber evidence="11">5.6.2.4</ecNumber>
    </recommendedName>
</protein>
<dbReference type="InterPro" id="IPR014016">
    <property type="entry name" value="UvrD-like_ATP-bd"/>
</dbReference>
<evidence type="ECO:0000256" key="2">
    <source>
        <dbReference type="ARBA" id="ARBA00022741"/>
    </source>
</evidence>